<name>A0A8D8AIE6_CULPI</name>
<evidence type="ECO:0000313" key="1">
    <source>
        <dbReference type="EMBL" id="CAG6457779.1"/>
    </source>
</evidence>
<proteinExistence type="predicted"/>
<protein>
    <submittedName>
        <fullName evidence="1">(northern house mosquito) hypothetical protein</fullName>
    </submittedName>
</protein>
<dbReference type="EMBL" id="HBUE01033333">
    <property type="protein sequence ID" value="CAG6457779.1"/>
    <property type="molecule type" value="Transcribed_RNA"/>
</dbReference>
<dbReference type="AlphaFoldDB" id="A0A8D8AIE6"/>
<sequence length="164" mass="19264">MMTNWRARRLRKNLVTKHRFRHRRPQSGPSIRRIMVLLSWGILFHSRQYSSEVHSFEKGKPSIPTDPADRRATVVRQRRHLFPTAHPVVPHWCAVRLHPVPSHHRFLNCRRNPQWRATVLVIMVAAINQKITILTGRVNTVYPTVTLRVLVQTTKMMITAIYTV</sequence>
<organism evidence="1">
    <name type="scientific">Culex pipiens</name>
    <name type="common">House mosquito</name>
    <dbReference type="NCBI Taxonomy" id="7175"/>
    <lineage>
        <taxon>Eukaryota</taxon>
        <taxon>Metazoa</taxon>
        <taxon>Ecdysozoa</taxon>
        <taxon>Arthropoda</taxon>
        <taxon>Hexapoda</taxon>
        <taxon>Insecta</taxon>
        <taxon>Pterygota</taxon>
        <taxon>Neoptera</taxon>
        <taxon>Endopterygota</taxon>
        <taxon>Diptera</taxon>
        <taxon>Nematocera</taxon>
        <taxon>Culicoidea</taxon>
        <taxon>Culicidae</taxon>
        <taxon>Culicinae</taxon>
        <taxon>Culicini</taxon>
        <taxon>Culex</taxon>
        <taxon>Culex</taxon>
    </lineage>
</organism>
<reference evidence="1" key="1">
    <citation type="submission" date="2021-05" db="EMBL/GenBank/DDBJ databases">
        <authorList>
            <person name="Alioto T."/>
            <person name="Alioto T."/>
            <person name="Gomez Garrido J."/>
        </authorList>
    </citation>
    <scope>NUCLEOTIDE SEQUENCE</scope>
</reference>
<accession>A0A8D8AIE6</accession>